<name>A0A815UDJ5_9BILA</name>
<feature type="transmembrane region" description="Helical" evidence="5">
    <location>
        <begin position="83"/>
        <end position="100"/>
    </location>
</feature>
<evidence type="ECO:0000259" key="6">
    <source>
        <dbReference type="PROSITE" id="PS50262"/>
    </source>
</evidence>
<comment type="caution">
    <text evidence="7">The sequence shown here is derived from an EMBL/GenBank/DDBJ whole genome shotgun (WGS) entry which is preliminary data.</text>
</comment>
<feature type="transmembrane region" description="Helical" evidence="5">
    <location>
        <begin position="38"/>
        <end position="62"/>
    </location>
</feature>
<dbReference type="EMBL" id="CAJNON010002541">
    <property type="protein sequence ID" value="CAF1512524.1"/>
    <property type="molecule type" value="Genomic_DNA"/>
</dbReference>
<organism evidence="7 9">
    <name type="scientific">Adineta steineri</name>
    <dbReference type="NCBI Taxonomy" id="433720"/>
    <lineage>
        <taxon>Eukaryota</taxon>
        <taxon>Metazoa</taxon>
        <taxon>Spiralia</taxon>
        <taxon>Gnathifera</taxon>
        <taxon>Rotifera</taxon>
        <taxon>Eurotatoria</taxon>
        <taxon>Bdelloidea</taxon>
        <taxon>Adinetida</taxon>
        <taxon>Adinetidae</taxon>
        <taxon>Adineta</taxon>
    </lineage>
</organism>
<evidence type="ECO:0000256" key="1">
    <source>
        <dbReference type="ARBA" id="ARBA00004370"/>
    </source>
</evidence>
<evidence type="ECO:0000256" key="2">
    <source>
        <dbReference type="ARBA" id="ARBA00022692"/>
    </source>
</evidence>
<keyword evidence="3 5" id="KW-1133">Transmembrane helix</keyword>
<dbReference type="Proteomes" id="UP000663891">
    <property type="component" value="Unassembled WGS sequence"/>
</dbReference>
<accession>A0A815UDJ5</accession>
<evidence type="ECO:0000313" key="8">
    <source>
        <dbReference type="EMBL" id="CAF4166123.1"/>
    </source>
</evidence>
<feature type="transmembrane region" description="Helical" evidence="5">
    <location>
        <begin position="224"/>
        <end position="247"/>
    </location>
</feature>
<evidence type="ECO:0000256" key="5">
    <source>
        <dbReference type="SAM" id="Phobius"/>
    </source>
</evidence>
<dbReference type="OrthoDB" id="10084308at2759"/>
<evidence type="ECO:0000313" key="7">
    <source>
        <dbReference type="EMBL" id="CAF1512524.1"/>
    </source>
</evidence>
<sequence>MIISLVVIVLIIYRLRYNKLYRRQINIRFSTSPFNDNISLILIGNIYFIFFIYHIIWISITLRTFIEDFSLLKDIIYLGDSKICRIQVGIIFFLTSEMYHSFFLQALYRLFKIILISRLSTIKICHMSLNNISFYIFMIIFGWLISFVVLIPIYTNIFSCFPKQYHCLVSFTNVKCSIYSLLVCYIIPVCVILYIHYRLVLYIRRLPKRGILLQKRREITVIKYILKVSLAMSVLGFPRLFFLFQFIIVGEIHPLANRIHELCVSIIAIGFTFSFAILNSFAQILPQLPADEESNTMSLRSFST</sequence>
<feature type="transmembrane region" description="Helical" evidence="5">
    <location>
        <begin position="259"/>
        <end position="278"/>
    </location>
</feature>
<reference evidence="7" key="1">
    <citation type="submission" date="2021-02" db="EMBL/GenBank/DDBJ databases">
        <authorList>
            <person name="Nowell W R."/>
        </authorList>
    </citation>
    <scope>NUCLEOTIDE SEQUENCE</scope>
</reference>
<dbReference type="Proteomes" id="UP000663881">
    <property type="component" value="Unassembled WGS sequence"/>
</dbReference>
<dbReference type="InterPro" id="IPR017452">
    <property type="entry name" value="GPCR_Rhodpsn_7TM"/>
</dbReference>
<dbReference type="EMBL" id="CAJOAY010007425">
    <property type="protein sequence ID" value="CAF4166123.1"/>
    <property type="molecule type" value="Genomic_DNA"/>
</dbReference>
<keyword evidence="2 5" id="KW-0812">Transmembrane</keyword>
<dbReference type="AlphaFoldDB" id="A0A815UDJ5"/>
<evidence type="ECO:0000256" key="3">
    <source>
        <dbReference type="ARBA" id="ARBA00022989"/>
    </source>
</evidence>
<proteinExistence type="predicted"/>
<feature type="domain" description="G-protein coupled receptors family 1 profile" evidence="6">
    <location>
        <begin position="3"/>
        <end position="283"/>
    </location>
</feature>
<gene>
    <name evidence="8" type="ORF">OKA104_LOCUS39061</name>
    <name evidence="7" type="ORF">VCS650_LOCUS42848</name>
</gene>
<dbReference type="PROSITE" id="PS50262">
    <property type="entry name" value="G_PROTEIN_RECEP_F1_2"/>
    <property type="match status" value="1"/>
</dbReference>
<protein>
    <recommendedName>
        <fullName evidence="6">G-protein coupled receptors family 1 profile domain-containing protein</fullName>
    </recommendedName>
</protein>
<comment type="subcellular location">
    <subcellularLocation>
        <location evidence="1">Membrane</location>
    </subcellularLocation>
</comment>
<feature type="transmembrane region" description="Helical" evidence="5">
    <location>
        <begin position="178"/>
        <end position="203"/>
    </location>
</feature>
<feature type="transmembrane region" description="Helical" evidence="5">
    <location>
        <begin position="132"/>
        <end position="158"/>
    </location>
</feature>
<evidence type="ECO:0000256" key="4">
    <source>
        <dbReference type="ARBA" id="ARBA00023136"/>
    </source>
</evidence>
<keyword evidence="4 5" id="KW-0472">Membrane</keyword>
<dbReference type="GO" id="GO:0016020">
    <property type="term" value="C:membrane"/>
    <property type="evidence" value="ECO:0007669"/>
    <property type="project" value="UniProtKB-SubCell"/>
</dbReference>
<evidence type="ECO:0000313" key="9">
    <source>
        <dbReference type="Proteomes" id="UP000663891"/>
    </source>
</evidence>